<dbReference type="GO" id="GO:0006313">
    <property type="term" value="P:DNA transposition"/>
    <property type="evidence" value="ECO:0007669"/>
    <property type="project" value="InterPro"/>
</dbReference>
<dbReference type="SUPFAM" id="SSF46689">
    <property type="entry name" value="Homeodomain-like"/>
    <property type="match status" value="1"/>
</dbReference>
<reference evidence="3" key="1">
    <citation type="journal article" date="2011" name="Genome Biol. Evol.">
        <title>Massive genomic decay in Serratia symbiotica, a recently evolved symbiont of aphids.</title>
        <authorList>
            <person name="Burke G.R."/>
            <person name="Moran N.A."/>
        </authorList>
    </citation>
    <scope>NUCLEOTIDE SEQUENCE [LARGE SCALE GENOMIC DNA]</scope>
    <source>
        <strain evidence="3">Tucson</strain>
    </source>
</reference>
<dbReference type="InterPro" id="IPR002514">
    <property type="entry name" value="Transposase_8"/>
</dbReference>
<dbReference type="AlphaFoldDB" id="E9CL69"/>
<evidence type="ECO:0000256" key="1">
    <source>
        <dbReference type="ARBA" id="ARBA00009964"/>
    </source>
</evidence>
<keyword evidence="3" id="KW-1185">Reference proteome</keyword>
<evidence type="ECO:0000313" key="2">
    <source>
        <dbReference type="EMBL" id="EFW12646.1"/>
    </source>
</evidence>
<dbReference type="HOGENOM" id="CLU_1141959_0_0_6"/>
<evidence type="ECO:0000313" key="3">
    <source>
        <dbReference type="Proteomes" id="UP000013568"/>
    </source>
</evidence>
<name>E9CL69_9GAMM</name>
<protein>
    <submittedName>
        <fullName evidence="2">Putative transposase, IS3 family</fullName>
    </submittedName>
</protein>
<comment type="similarity">
    <text evidence="1">Belongs to the transposase 8 family.</text>
</comment>
<proteinExistence type="inferred from homology"/>
<dbReference type="GO" id="GO:0004803">
    <property type="term" value="F:transposase activity"/>
    <property type="evidence" value="ECO:0007669"/>
    <property type="project" value="InterPro"/>
</dbReference>
<dbReference type="InterPro" id="IPR009057">
    <property type="entry name" value="Homeodomain-like_sf"/>
</dbReference>
<gene>
    <name evidence="2" type="ORF">SSYM_0960</name>
</gene>
<accession>E9CL69</accession>
<dbReference type="Pfam" id="PF01527">
    <property type="entry name" value="HTH_Tnp_1"/>
    <property type="match status" value="1"/>
</dbReference>
<sequence length="243" mass="27169">MLPFSGVSIFVALEEEVFRQRAVTAAGAEVFNLILGCCPEHTTDTGSSPIMKRAISKSWIVISRNIPPETRTYSANGGDGSREIITKDSGLPMLPCTASFFTLRNCGSKRWLKPIKSETLCSFTTFKQSLTRTRSRGTGFSQKIALPCFAASKKPRKQHTPEFRNKALKLAERIGVAAAARELSLYESQLYNWRSKQQSQATSSERESEQAAEITHLKRQLAERDEKLAILQKAATYFTKRLK</sequence>
<dbReference type="GO" id="GO:0003677">
    <property type="term" value="F:DNA binding"/>
    <property type="evidence" value="ECO:0007669"/>
    <property type="project" value="InterPro"/>
</dbReference>
<dbReference type="EMBL" id="GL636106">
    <property type="protein sequence ID" value="EFW12646.1"/>
    <property type="molecule type" value="Genomic_DNA"/>
</dbReference>
<dbReference type="Proteomes" id="UP000013568">
    <property type="component" value="Unassembled WGS sequence"/>
</dbReference>
<organism evidence="2 3">
    <name type="scientific">Serratia symbiotica str. Tucson</name>
    <dbReference type="NCBI Taxonomy" id="914128"/>
    <lineage>
        <taxon>Bacteria</taxon>
        <taxon>Pseudomonadati</taxon>
        <taxon>Pseudomonadota</taxon>
        <taxon>Gammaproteobacteria</taxon>
        <taxon>Enterobacterales</taxon>
        <taxon>Yersiniaceae</taxon>
        <taxon>Serratia</taxon>
        <taxon>Serratia symbiotica</taxon>
    </lineage>
</organism>